<gene>
    <name evidence="2" type="ORF">SAMN05443428_12223</name>
</gene>
<proteinExistence type="predicted"/>
<accession>A0A1T4Y4Q5</accession>
<dbReference type="STRING" id="1147123.SAMN05443428_12223"/>
<keyword evidence="3" id="KW-1185">Reference proteome</keyword>
<dbReference type="AlphaFoldDB" id="A0A1T4Y4Q5"/>
<feature type="domain" description="4Fe-4S ferredoxin-type" evidence="1">
    <location>
        <begin position="35"/>
        <end position="64"/>
    </location>
</feature>
<dbReference type="Pfam" id="PF12837">
    <property type="entry name" value="Fer4_6"/>
    <property type="match status" value="1"/>
</dbReference>
<evidence type="ECO:0000313" key="2">
    <source>
        <dbReference type="EMBL" id="SKA96726.1"/>
    </source>
</evidence>
<name>A0A1T4Y4Q5_9CLOT</name>
<dbReference type="InterPro" id="IPR017896">
    <property type="entry name" value="4Fe4S_Fe-S-bd"/>
</dbReference>
<evidence type="ECO:0000259" key="1">
    <source>
        <dbReference type="PROSITE" id="PS51379"/>
    </source>
</evidence>
<dbReference type="PANTHER" id="PTHR42895:SF1">
    <property type="entry name" value="IRON-SULFUR CLUSTER PROTEIN"/>
    <property type="match status" value="1"/>
</dbReference>
<dbReference type="SUPFAM" id="SSF54862">
    <property type="entry name" value="4Fe-4S ferredoxins"/>
    <property type="match status" value="1"/>
</dbReference>
<dbReference type="Proteomes" id="UP000190105">
    <property type="component" value="Unassembled WGS sequence"/>
</dbReference>
<protein>
    <submittedName>
        <fullName evidence="2">4Fe-4S binding domain-containing protein</fullName>
    </submittedName>
</protein>
<sequence length="242" mass="26734">MAKRKIVHIDEEKCDGCGLCVPNCAEGAIQIIDGKARLVSDTYCDGLGACLGHCPKDAIKIIEREAEEFDEEAVKEYLGKKDDAKKAHAHMHHTGCPGSQMRQINRSAQEQSDVKVTSKLRQWPVQLALVPPNAPYFENADLLITATCVPFAYGNYHNDYLKDRAVVVGCPKLDDIEFYTEKLEEIIRVNDLESITVLRMQVPCCGGISMAAKTARDRSGVNIPIKVVTIGIEGEVIGKEYI</sequence>
<dbReference type="OrthoDB" id="9795268at2"/>
<organism evidence="2 3">
    <name type="scientific">Caloramator quimbayensis</name>
    <dbReference type="NCBI Taxonomy" id="1147123"/>
    <lineage>
        <taxon>Bacteria</taxon>
        <taxon>Bacillati</taxon>
        <taxon>Bacillota</taxon>
        <taxon>Clostridia</taxon>
        <taxon>Eubacteriales</taxon>
        <taxon>Clostridiaceae</taxon>
        <taxon>Caloramator</taxon>
    </lineage>
</organism>
<dbReference type="RefSeq" id="WP_078697346.1">
    <property type="nucleotide sequence ID" value="NZ_FUYH01000022.1"/>
</dbReference>
<evidence type="ECO:0000313" key="3">
    <source>
        <dbReference type="Proteomes" id="UP000190105"/>
    </source>
</evidence>
<dbReference type="PANTHER" id="PTHR42895">
    <property type="entry name" value="IRON-SULFUR CLUSTER-BINDING PROTEIN-RELATED"/>
    <property type="match status" value="1"/>
</dbReference>
<reference evidence="3" key="1">
    <citation type="submission" date="2017-02" db="EMBL/GenBank/DDBJ databases">
        <authorList>
            <person name="Varghese N."/>
            <person name="Submissions S."/>
        </authorList>
    </citation>
    <scope>NUCLEOTIDE SEQUENCE [LARGE SCALE GENOMIC DNA]</scope>
    <source>
        <strain evidence="3">USBA 833</strain>
    </source>
</reference>
<dbReference type="PROSITE" id="PS51379">
    <property type="entry name" value="4FE4S_FER_2"/>
    <property type="match status" value="2"/>
</dbReference>
<feature type="domain" description="4Fe-4S ferredoxin-type" evidence="1">
    <location>
        <begin position="5"/>
        <end position="34"/>
    </location>
</feature>
<dbReference type="InterPro" id="IPR052911">
    <property type="entry name" value="Corrinoid_activation_enz"/>
</dbReference>
<dbReference type="EMBL" id="FUYH01000022">
    <property type="protein sequence ID" value="SKA96726.1"/>
    <property type="molecule type" value="Genomic_DNA"/>
</dbReference>
<dbReference type="Gene3D" id="3.30.70.20">
    <property type="match status" value="1"/>
</dbReference>